<reference evidence="2 3" key="1">
    <citation type="journal article" date="2014" name="Genome Announc.">
        <title>Draft Genome Sequence of Propane- and Butane-Oxidizing Actinobacterium Rhodococcus ruber IEGM 231.</title>
        <authorList>
            <person name="Ivshina I.B."/>
            <person name="Kuyukina M.S."/>
            <person name="Krivoruchko A.V."/>
            <person name="Barbe V."/>
            <person name="Fischer C."/>
        </authorList>
    </citation>
    <scope>NUCLEOTIDE SEQUENCE [LARGE SCALE GENOMIC DNA]</scope>
</reference>
<evidence type="ECO:0000313" key="3">
    <source>
        <dbReference type="Proteomes" id="UP000042997"/>
    </source>
</evidence>
<evidence type="ECO:0000256" key="1">
    <source>
        <dbReference type="SAM" id="MobiDB-lite"/>
    </source>
</evidence>
<protein>
    <submittedName>
        <fullName evidence="2">Uncharacterized protein</fullName>
    </submittedName>
</protein>
<accession>A0A098BFJ6</accession>
<organism evidence="2 3">
    <name type="scientific">Rhodococcus ruber</name>
    <dbReference type="NCBI Taxonomy" id="1830"/>
    <lineage>
        <taxon>Bacteria</taxon>
        <taxon>Bacillati</taxon>
        <taxon>Actinomycetota</taxon>
        <taxon>Actinomycetes</taxon>
        <taxon>Mycobacteriales</taxon>
        <taxon>Nocardiaceae</taxon>
        <taxon>Rhodococcus</taxon>
    </lineage>
</organism>
<gene>
    <name evidence="2" type="ORF">RHRU231_30046</name>
</gene>
<feature type="region of interest" description="Disordered" evidence="1">
    <location>
        <begin position="15"/>
        <end position="46"/>
    </location>
</feature>
<dbReference type="AlphaFoldDB" id="A0A098BFJ6"/>
<feature type="compositionally biased region" description="Polar residues" evidence="1">
    <location>
        <begin position="29"/>
        <end position="38"/>
    </location>
</feature>
<proteinExistence type="predicted"/>
<dbReference type="EMBL" id="CCSD01000039">
    <property type="protein sequence ID" value="CDZ87518.1"/>
    <property type="molecule type" value="Genomic_DNA"/>
</dbReference>
<sequence>MKSLVVNGTCMESSPFLSRDPHEELSGALRSTSNTTSEPPRATPPCPQFNSRWQLEAWGTPAGNSYLRSEVSPPNALLVPRQQCRSGRLSCEGCLASLAWNLHGYLARKVCGNPAPARELGVEWRRSFVGDRGGSPMAEDIGKRLVEFVACGQRTRGPQHPAGVSSRPA</sequence>
<name>A0A098BFJ6_9NOCA</name>
<dbReference type="Proteomes" id="UP000042997">
    <property type="component" value="Unassembled WGS sequence"/>
</dbReference>
<evidence type="ECO:0000313" key="2">
    <source>
        <dbReference type="EMBL" id="CDZ87518.1"/>
    </source>
</evidence>